<dbReference type="AlphaFoldDB" id="A0AAE8HVX6"/>
<keyword evidence="3" id="KW-1185">Reference proteome</keyword>
<dbReference type="Proteomes" id="UP000199140">
    <property type="component" value="Unassembled WGS sequence"/>
</dbReference>
<protein>
    <submittedName>
        <fullName evidence="1">Transposase</fullName>
    </submittedName>
</protein>
<organism evidence="2 4">
    <name type="scientific">Methylobacterium phyllosphaerae</name>
    <dbReference type="NCBI Taxonomy" id="418223"/>
    <lineage>
        <taxon>Bacteria</taxon>
        <taxon>Pseudomonadati</taxon>
        <taxon>Pseudomonadota</taxon>
        <taxon>Alphaproteobacteria</taxon>
        <taxon>Hyphomicrobiales</taxon>
        <taxon>Methylobacteriaceae</taxon>
        <taxon>Methylobacterium</taxon>
    </lineage>
</organism>
<accession>A0AAE8HVX6</accession>
<evidence type="ECO:0000313" key="1">
    <source>
        <dbReference type="EMBL" id="APT32045.1"/>
    </source>
</evidence>
<evidence type="ECO:0000313" key="4">
    <source>
        <dbReference type="Proteomes" id="UP000199140"/>
    </source>
</evidence>
<reference evidence="2 4" key="2">
    <citation type="submission" date="2016-10" db="EMBL/GenBank/DDBJ databases">
        <authorList>
            <person name="Varghese N."/>
            <person name="Submissions S."/>
        </authorList>
    </citation>
    <scope>NUCLEOTIDE SEQUENCE [LARGE SCALE GENOMIC DNA]</scope>
    <source>
        <strain evidence="2 4">CBMB27</strain>
    </source>
</reference>
<sequence length="33" mass="3724">MKDLERENARLRRLVADLSLEKQVLADVASGNL</sequence>
<name>A0AAE8HVX6_9HYPH</name>
<dbReference type="Proteomes" id="UP000185487">
    <property type="component" value="Chromosome"/>
</dbReference>
<evidence type="ECO:0000313" key="3">
    <source>
        <dbReference type="Proteomes" id="UP000185487"/>
    </source>
</evidence>
<dbReference type="KEGG" id="mphy:MCBMB27_02754"/>
<reference evidence="1 3" key="1">
    <citation type="submission" date="2016-04" db="EMBL/GenBank/DDBJ databases">
        <title>Complete genome sequencing and analysis of CBMB27, Methylobacterium phyllosphaerae isolated from leaf tissues of rice (Oryza sativa L.).</title>
        <authorList>
            <person name="Lee Y."/>
            <person name="Hwangbo K."/>
            <person name="Chung H."/>
            <person name="Yoo J."/>
            <person name="Kim K.Y."/>
            <person name="Sa T.M."/>
            <person name="Um Y."/>
            <person name="Madhaiyan M."/>
        </authorList>
    </citation>
    <scope>NUCLEOTIDE SEQUENCE [LARGE SCALE GENOMIC DNA]</scope>
    <source>
        <strain evidence="1 3">CBMB27</strain>
    </source>
</reference>
<dbReference type="EMBL" id="CP015367">
    <property type="protein sequence ID" value="APT32045.1"/>
    <property type="molecule type" value="Genomic_DNA"/>
</dbReference>
<proteinExistence type="predicted"/>
<dbReference type="EMBL" id="FOPK01000025">
    <property type="protein sequence ID" value="SFH43929.1"/>
    <property type="molecule type" value="Genomic_DNA"/>
</dbReference>
<gene>
    <name evidence="1" type="ORF">MCBMB27_02754</name>
    <name evidence="2" type="ORF">SAMN05192567_1257</name>
</gene>
<evidence type="ECO:0000313" key="2">
    <source>
        <dbReference type="EMBL" id="SFH43929.1"/>
    </source>
</evidence>